<dbReference type="Pfam" id="PF01814">
    <property type="entry name" value="Hemerythrin"/>
    <property type="match status" value="1"/>
</dbReference>
<organism evidence="2 3">
    <name type="scientific">Geothrix rubra</name>
    <dbReference type="NCBI Taxonomy" id="2927977"/>
    <lineage>
        <taxon>Bacteria</taxon>
        <taxon>Pseudomonadati</taxon>
        <taxon>Acidobacteriota</taxon>
        <taxon>Holophagae</taxon>
        <taxon>Holophagales</taxon>
        <taxon>Holophagaceae</taxon>
        <taxon>Geothrix</taxon>
    </lineage>
</organism>
<dbReference type="Proteomes" id="UP001165089">
    <property type="component" value="Unassembled WGS sequence"/>
</dbReference>
<evidence type="ECO:0000259" key="1">
    <source>
        <dbReference type="Pfam" id="PF01814"/>
    </source>
</evidence>
<reference evidence="2 3" key="1">
    <citation type="journal article" date="2023" name="Antonie Van Leeuwenhoek">
        <title>Mesoterricola silvestris gen. nov., sp. nov., Mesoterricola sediminis sp. nov., Geothrix oryzae sp. nov., Geothrix edaphica sp. nov., Geothrix rubra sp. nov., and Geothrix limicola sp. nov., six novel members of Acidobacteriota isolated from soils.</title>
        <authorList>
            <person name="Itoh H."/>
            <person name="Sugisawa Y."/>
            <person name="Mise K."/>
            <person name="Xu Z."/>
            <person name="Kuniyasu M."/>
            <person name="Ushijima N."/>
            <person name="Kawano K."/>
            <person name="Kobayashi E."/>
            <person name="Shiratori Y."/>
            <person name="Masuda Y."/>
            <person name="Senoo K."/>
        </authorList>
    </citation>
    <scope>NUCLEOTIDE SEQUENCE [LARGE SCALE GENOMIC DNA]</scope>
    <source>
        <strain evidence="2 3">Red803</strain>
    </source>
</reference>
<gene>
    <name evidence="2" type="ORF">GETHPA_18080</name>
</gene>
<dbReference type="Gene3D" id="1.20.120.520">
    <property type="entry name" value="nmb1532 protein domain like"/>
    <property type="match status" value="1"/>
</dbReference>
<proteinExistence type="predicted"/>
<accession>A0ABQ5Q7A3</accession>
<evidence type="ECO:0000313" key="2">
    <source>
        <dbReference type="EMBL" id="GLH70275.1"/>
    </source>
</evidence>
<dbReference type="RefSeq" id="WP_285724848.1">
    <property type="nucleotide sequence ID" value="NZ_BSDD01000003.1"/>
</dbReference>
<dbReference type="EMBL" id="BSDD01000003">
    <property type="protein sequence ID" value="GLH70275.1"/>
    <property type="molecule type" value="Genomic_DNA"/>
</dbReference>
<name>A0ABQ5Q7A3_9BACT</name>
<protein>
    <recommendedName>
        <fullName evidence="1">Hemerythrin-like domain-containing protein</fullName>
    </recommendedName>
</protein>
<dbReference type="InterPro" id="IPR012312">
    <property type="entry name" value="Hemerythrin-like"/>
</dbReference>
<comment type="caution">
    <text evidence="2">The sequence shown here is derived from an EMBL/GenBank/DDBJ whole genome shotgun (WGS) entry which is preliminary data.</text>
</comment>
<evidence type="ECO:0000313" key="3">
    <source>
        <dbReference type="Proteomes" id="UP001165089"/>
    </source>
</evidence>
<keyword evidence="3" id="KW-1185">Reference proteome</keyword>
<feature type="domain" description="Hemerythrin-like" evidence="1">
    <location>
        <begin position="15"/>
        <end position="137"/>
    </location>
</feature>
<sequence>MGSSGPGPGPSPLTARLAADHGEIDGLIHQATEAFGRGSPGEAHATLDRLWMRLAVHIRAEHRVLFPALSEVRPDLRASLGLLRADHDGFMATLAGAVKALEGLPQDLESARAALEAVRKRLAPHNRLEEERIYPAAGTLPPALQVDLLEAVSRELAALPARYTR</sequence>